<dbReference type="InterPro" id="IPR001296">
    <property type="entry name" value="Glyco_trans_1"/>
</dbReference>
<dbReference type="OrthoDB" id="9177777at2"/>
<dbReference type="InterPro" id="IPR050194">
    <property type="entry name" value="Glycosyltransferase_grp1"/>
</dbReference>
<dbReference type="RefSeq" id="WP_124704355.1">
    <property type="nucleotide sequence ID" value="NZ_BGOW01000013.1"/>
</dbReference>
<evidence type="ECO:0000259" key="1">
    <source>
        <dbReference type="Pfam" id="PF00534"/>
    </source>
</evidence>
<organism evidence="2 3">
    <name type="scientific">Sulfuriferula multivorans</name>
    <dbReference type="NCBI Taxonomy" id="1559896"/>
    <lineage>
        <taxon>Bacteria</taxon>
        <taxon>Pseudomonadati</taxon>
        <taxon>Pseudomonadota</taxon>
        <taxon>Betaproteobacteria</taxon>
        <taxon>Nitrosomonadales</taxon>
        <taxon>Sulfuricellaceae</taxon>
        <taxon>Sulfuriferula</taxon>
    </lineage>
</organism>
<dbReference type="Gene3D" id="3.40.50.2000">
    <property type="entry name" value="Glycogen Phosphorylase B"/>
    <property type="match status" value="2"/>
</dbReference>
<reference evidence="2 3" key="1">
    <citation type="journal article" date="2019" name="Front. Microbiol.">
        <title>Genomes of Neutrophilic Sulfur-Oxidizing Chemolithoautotrophs Representing 9 Proteobacterial Species From 8 Genera.</title>
        <authorList>
            <person name="Watanabe T."/>
            <person name="Kojima H."/>
            <person name="Umezawa K."/>
            <person name="Hori C."/>
            <person name="Takasuka T.E."/>
            <person name="Kato Y."/>
            <person name="Fukui M."/>
        </authorList>
    </citation>
    <scope>NUCLEOTIDE SEQUENCE [LARGE SCALE GENOMIC DNA]</scope>
    <source>
        <strain evidence="2 3">TTN</strain>
    </source>
</reference>
<proteinExistence type="predicted"/>
<keyword evidence="3" id="KW-1185">Reference proteome</keyword>
<dbReference type="GO" id="GO:0016757">
    <property type="term" value="F:glycosyltransferase activity"/>
    <property type="evidence" value="ECO:0007669"/>
    <property type="project" value="InterPro"/>
</dbReference>
<dbReference type="PANTHER" id="PTHR45947">
    <property type="entry name" value="SULFOQUINOVOSYL TRANSFERASE SQD2"/>
    <property type="match status" value="1"/>
</dbReference>
<dbReference type="PANTHER" id="PTHR45947:SF14">
    <property type="entry name" value="SLL1723 PROTEIN"/>
    <property type="match status" value="1"/>
</dbReference>
<dbReference type="AlphaFoldDB" id="A0A401JD12"/>
<protein>
    <submittedName>
        <fullName evidence="2">Glycosyl transferase, group 1 family protein</fullName>
    </submittedName>
</protein>
<evidence type="ECO:0000313" key="3">
    <source>
        <dbReference type="Proteomes" id="UP000286806"/>
    </source>
</evidence>
<name>A0A401JD12_9PROT</name>
<feature type="domain" description="Glycosyl transferase family 1" evidence="1">
    <location>
        <begin position="241"/>
        <end position="406"/>
    </location>
</feature>
<dbReference type="Pfam" id="PF00534">
    <property type="entry name" value="Glycos_transf_1"/>
    <property type="match status" value="1"/>
</dbReference>
<dbReference type="EMBL" id="BGOW01000013">
    <property type="protein sequence ID" value="GBL45533.1"/>
    <property type="molecule type" value="Genomic_DNA"/>
</dbReference>
<evidence type="ECO:0000313" key="2">
    <source>
        <dbReference type="EMBL" id="GBL45533.1"/>
    </source>
</evidence>
<gene>
    <name evidence="2" type="ORF">SFMTTN_1343</name>
</gene>
<comment type="caution">
    <text evidence="2">The sequence shown here is derived from an EMBL/GenBank/DDBJ whole genome shotgun (WGS) entry which is preliminary data.</text>
</comment>
<accession>A0A401JD12</accession>
<keyword evidence="2" id="KW-0808">Transferase</keyword>
<dbReference type="SUPFAM" id="SSF53756">
    <property type="entry name" value="UDP-Glycosyltransferase/glycogen phosphorylase"/>
    <property type="match status" value="1"/>
</dbReference>
<sequence>MTQTATRTIGYMLKRYPRLSETFILNEMRALERLGTQLHVFSLMRPEEALSHPAVQELQAPVTYFPEAWAAKIPAVAKAHAAMLLTAPLRYMHAVGLAFWWSMLSRRPFSVWKQFLRSGYMAVACRQQQIEHLHAHFANAPAIVARLVSVMCNIPYSFTTHAKDLYLTPKKVLRRRIDSASFVLTCTRHNLEYLQSFLPQQDWHKIHLVYHGIDLAAFPFPTANAKAATSDGNRAAKIIPIALSVPLILSVGRLVPKKGLNDLISACQLMKARGVKFRCAIVGEGPLRGELESQISKLGLEDTVTLLGAMAHDRLVAFYGQASVFALSPQVMEDGDRDGIPNVLAEAMAAGLPVVSTCVSGIPELVEDGHTGLLVGPKDPAALADAIERLLNDPAKSQSLAVAARRKMEDSFECWETTKAVQTLLQVGAR</sequence>
<dbReference type="Proteomes" id="UP000286806">
    <property type="component" value="Unassembled WGS sequence"/>
</dbReference>